<accession>A0A9D3WSP4</accession>
<sequence length="109" mass="11269">MELCWGPSIPTHSPPATLAQCFLADVELAKPICGKALSPPSNLVGGLSPASCHTVSGHSMGEPLAGPRCEGRLHTDPSLLEVGSEGPTSVMANQTQVHAWPGQLYQTGV</sequence>
<proteinExistence type="predicted"/>
<keyword evidence="2" id="KW-1185">Reference proteome</keyword>
<protein>
    <submittedName>
        <fullName evidence="1">Uncharacterized protein</fullName>
    </submittedName>
</protein>
<name>A0A9D3WSP4_9SAUR</name>
<dbReference type="Proteomes" id="UP000827986">
    <property type="component" value="Unassembled WGS sequence"/>
</dbReference>
<gene>
    <name evidence="1" type="ORF">KIL84_002860</name>
</gene>
<evidence type="ECO:0000313" key="1">
    <source>
        <dbReference type="EMBL" id="KAH1167377.1"/>
    </source>
</evidence>
<organism evidence="1 2">
    <name type="scientific">Mauremys mutica</name>
    <name type="common">yellowpond turtle</name>
    <dbReference type="NCBI Taxonomy" id="74926"/>
    <lineage>
        <taxon>Eukaryota</taxon>
        <taxon>Metazoa</taxon>
        <taxon>Chordata</taxon>
        <taxon>Craniata</taxon>
        <taxon>Vertebrata</taxon>
        <taxon>Euteleostomi</taxon>
        <taxon>Archelosauria</taxon>
        <taxon>Testudinata</taxon>
        <taxon>Testudines</taxon>
        <taxon>Cryptodira</taxon>
        <taxon>Durocryptodira</taxon>
        <taxon>Testudinoidea</taxon>
        <taxon>Geoemydidae</taxon>
        <taxon>Geoemydinae</taxon>
        <taxon>Mauremys</taxon>
    </lineage>
</organism>
<comment type="caution">
    <text evidence="1">The sequence shown here is derived from an EMBL/GenBank/DDBJ whole genome shotgun (WGS) entry which is preliminary data.</text>
</comment>
<dbReference type="EMBL" id="JAHDVG010000486">
    <property type="protein sequence ID" value="KAH1167377.1"/>
    <property type="molecule type" value="Genomic_DNA"/>
</dbReference>
<dbReference type="AlphaFoldDB" id="A0A9D3WSP4"/>
<evidence type="ECO:0000313" key="2">
    <source>
        <dbReference type="Proteomes" id="UP000827986"/>
    </source>
</evidence>
<reference evidence="1" key="1">
    <citation type="submission" date="2021-09" db="EMBL/GenBank/DDBJ databases">
        <title>The genome of Mauremys mutica provides insights into the evolution of semi-aquatic lifestyle.</title>
        <authorList>
            <person name="Gong S."/>
            <person name="Gao Y."/>
        </authorList>
    </citation>
    <scope>NUCLEOTIDE SEQUENCE</scope>
    <source>
        <strain evidence="1">MM-2020</strain>
        <tissue evidence="1">Muscle</tissue>
    </source>
</reference>